<proteinExistence type="predicted"/>
<dbReference type="GO" id="GO:0009279">
    <property type="term" value="C:cell outer membrane"/>
    <property type="evidence" value="ECO:0007669"/>
    <property type="project" value="UniProtKB-SubCell"/>
</dbReference>
<evidence type="ECO:0000313" key="9">
    <source>
        <dbReference type="EMBL" id="MUG21948.1"/>
    </source>
</evidence>
<keyword evidence="2" id="KW-1134">Transmembrane beta strand</keyword>
<keyword evidence="10" id="KW-1185">Reference proteome</keyword>
<evidence type="ECO:0000313" key="11">
    <source>
        <dbReference type="Proteomes" id="UP000442469"/>
    </source>
</evidence>
<dbReference type="GO" id="GO:0015562">
    <property type="term" value="F:efflux transmembrane transporter activity"/>
    <property type="evidence" value="ECO:0007669"/>
    <property type="project" value="InterPro"/>
</dbReference>
<name>A0A091A2V5_PAEMA</name>
<dbReference type="SUPFAM" id="SSF56954">
    <property type="entry name" value="Outer membrane efflux proteins (OEP)"/>
    <property type="match status" value="1"/>
</dbReference>
<feature type="coiled-coil region" evidence="6">
    <location>
        <begin position="305"/>
        <end position="363"/>
    </location>
</feature>
<evidence type="ECO:0000313" key="8">
    <source>
        <dbReference type="EMBL" id="KFN10601.1"/>
    </source>
</evidence>
<dbReference type="Gene3D" id="1.20.1600.10">
    <property type="entry name" value="Outer membrane efflux proteins (OEP)"/>
    <property type="match status" value="2"/>
</dbReference>
<feature type="chain" id="PRO_5038207338" evidence="7">
    <location>
        <begin position="25"/>
        <end position="377"/>
    </location>
</feature>
<reference evidence="8 10" key="1">
    <citation type="submission" date="2014-04" db="EMBL/GenBank/DDBJ databases">
        <authorList>
            <person name="Bishop-Lilly K.A."/>
            <person name="Broomall S.M."/>
            <person name="Chain P.S."/>
            <person name="Chertkov O."/>
            <person name="Coyne S.R."/>
            <person name="Daligault H.E."/>
            <person name="Davenport K.W."/>
            <person name="Erkkila T."/>
            <person name="Frey K.G."/>
            <person name="Gibbons H.S."/>
            <person name="Gu W."/>
            <person name="Jaissle J."/>
            <person name="Johnson S.L."/>
            <person name="Koroleva G.I."/>
            <person name="Ladner J.T."/>
            <person name="Lo C.-C."/>
            <person name="Minogue T.D."/>
            <person name="Munk C."/>
            <person name="Palacios G.F."/>
            <person name="Redden C.L."/>
            <person name="Rosenzweig C.N."/>
            <person name="Scholz M.B."/>
            <person name="Teshima H."/>
            <person name="Xu Y."/>
        </authorList>
    </citation>
    <scope>NUCLEOTIDE SEQUENCE [LARGE SCALE GENOMIC DNA]</scope>
    <source>
        <strain evidence="8 10">8244</strain>
    </source>
</reference>
<feature type="signal peptide" evidence="7">
    <location>
        <begin position="1"/>
        <end position="24"/>
    </location>
</feature>
<keyword evidence="5" id="KW-0998">Cell outer membrane</keyword>
<reference evidence="9 11" key="2">
    <citation type="submission" date="2019-11" db="EMBL/GenBank/DDBJ databases">
        <title>Draft genome sequences of five Paenibacillus species of dairy origin.</title>
        <authorList>
            <person name="Olajide A.M."/>
            <person name="Chen S."/>
            <person name="Lapointe G."/>
        </authorList>
    </citation>
    <scope>NUCLEOTIDE SEQUENCE [LARGE SCALE GENOMIC DNA]</scope>
    <source>
        <strain evidence="9 11">3CT49</strain>
    </source>
</reference>
<evidence type="ECO:0000256" key="6">
    <source>
        <dbReference type="SAM" id="Coils"/>
    </source>
</evidence>
<evidence type="ECO:0000256" key="3">
    <source>
        <dbReference type="ARBA" id="ARBA00022692"/>
    </source>
</evidence>
<comment type="caution">
    <text evidence="8">The sequence shown here is derived from an EMBL/GenBank/DDBJ whole genome shotgun (WGS) entry which is preliminary data.</text>
</comment>
<dbReference type="OrthoDB" id="2659493at2"/>
<gene>
    <name evidence="8" type="ORF">DJ90_925</name>
    <name evidence="9" type="ORF">GNQ08_05830</name>
</gene>
<dbReference type="EMBL" id="WNZZ01000003">
    <property type="protein sequence ID" value="MUG21948.1"/>
    <property type="molecule type" value="Genomic_DNA"/>
</dbReference>
<protein>
    <submittedName>
        <fullName evidence="8">Outer membrane efflux family protein</fullName>
    </submittedName>
    <submittedName>
        <fullName evidence="9">TolC family protein</fullName>
    </submittedName>
</protein>
<dbReference type="RefSeq" id="WP_036620022.1">
    <property type="nucleotide sequence ID" value="NZ_BGML01000011.1"/>
</dbReference>
<dbReference type="GO" id="GO:1990281">
    <property type="term" value="C:efflux pump complex"/>
    <property type="evidence" value="ECO:0007669"/>
    <property type="project" value="TreeGrafter"/>
</dbReference>
<evidence type="ECO:0000256" key="7">
    <source>
        <dbReference type="SAM" id="SignalP"/>
    </source>
</evidence>
<dbReference type="PANTHER" id="PTHR30026:SF20">
    <property type="entry name" value="OUTER MEMBRANE PROTEIN TOLC"/>
    <property type="match status" value="1"/>
</dbReference>
<dbReference type="EMBL" id="JMQA01000018">
    <property type="protein sequence ID" value="KFN10601.1"/>
    <property type="molecule type" value="Genomic_DNA"/>
</dbReference>
<sequence length="377" mass="42426">MKHQAAAAVLFLSLSAVFSAPSAAASNIEDIAQTANISDSAQQQELTLDQANAWAQANSYTLKTAAQDLERKDLELKKSTNALGYLQLPSNLEESDSTANNAAWRDYTSANLSYLSAKKQTEFAKDKVYFQTIKAYYAIITAENQVNVAQESAQIAKLEERIAIAKLSRGLISEKGKIESTKARSDAERTLEERKTDLQKARDELNTLMNKPKGTVFHLVDYPVYQEPEPMNIEAHITGLLQNNPTIWQLQDAVKNAKISLHYYNFQGTSEDYEMVKLDLKNANEALTNGKDEFAESVRSLYTALQEEQKKYVQLHEDLKIAQADLELAQKKWERGLIVELELIKARLSVDQLKQQISELATRLIQSNYTLNKPWSS</sequence>
<feature type="coiled-coil region" evidence="6">
    <location>
        <begin position="148"/>
        <end position="211"/>
    </location>
</feature>
<comment type="subcellular location">
    <subcellularLocation>
        <location evidence="1">Cell outer membrane</location>
    </subcellularLocation>
</comment>
<keyword evidence="7" id="KW-0732">Signal</keyword>
<evidence type="ECO:0000256" key="1">
    <source>
        <dbReference type="ARBA" id="ARBA00004442"/>
    </source>
</evidence>
<dbReference type="STRING" id="44252.DJ90_925"/>
<dbReference type="InterPro" id="IPR051906">
    <property type="entry name" value="TolC-like"/>
</dbReference>
<dbReference type="Proteomes" id="UP000442469">
    <property type="component" value="Unassembled WGS sequence"/>
</dbReference>
<dbReference type="HOGENOM" id="CLU_751929_0_0_9"/>
<evidence type="ECO:0000313" key="10">
    <source>
        <dbReference type="Proteomes" id="UP000029278"/>
    </source>
</evidence>
<keyword evidence="4" id="KW-0472">Membrane</keyword>
<dbReference type="PATRIC" id="fig|44252.3.peg.1382"/>
<organism evidence="8 10">
    <name type="scientific">Paenibacillus macerans</name>
    <name type="common">Bacillus macerans</name>
    <dbReference type="NCBI Taxonomy" id="44252"/>
    <lineage>
        <taxon>Bacteria</taxon>
        <taxon>Bacillati</taxon>
        <taxon>Bacillota</taxon>
        <taxon>Bacilli</taxon>
        <taxon>Bacillales</taxon>
        <taxon>Paenibacillaceae</taxon>
        <taxon>Paenibacillus</taxon>
    </lineage>
</organism>
<dbReference type="GO" id="GO:0015288">
    <property type="term" value="F:porin activity"/>
    <property type="evidence" value="ECO:0007669"/>
    <property type="project" value="TreeGrafter"/>
</dbReference>
<dbReference type="PANTHER" id="PTHR30026">
    <property type="entry name" value="OUTER MEMBRANE PROTEIN TOLC"/>
    <property type="match status" value="1"/>
</dbReference>
<dbReference type="Proteomes" id="UP000029278">
    <property type="component" value="Unassembled WGS sequence"/>
</dbReference>
<evidence type="ECO:0000256" key="4">
    <source>
        <dbReference type="ARBA" id="ARBA00023136"/>
    </source>
</evidence>
<keyword evidence="3" id="KW-0812">Transmembrane</keyword>
<dbReference type="GeneID" id="77011673"/>
<keyword evidence="6" id="KW-0175">Coiled coil</keyword>
<evidence type="ECO:0000256" key="2">
    <source>
        <dbReference type="ARBA" id="ARBA00022452"/>
    </source>
</evidence>
<evidence type="ECO:0000256" key="5">
    <source>
        <dbReference type="ARBA" id="ARBA00023237"/>
    </source>
</evidence>
<dbReference type="AlphaFoldDB" id="A0A091A2V5"/>
<accession>A0A091A2V5</accession>